<dbReference type="Proteomes" id="UP000535182">
    <property type="component" value="Unassembled WGS sequence"/>
</dbReference>
<evidence type="ECO:0000313" key="2">
    <source>
        <dbReference type="Proteomes" id="UP000535182"/>
    </source>
</evidence>
<name>A0A9X0U694_9BACT</name>
<evidence type="ECO:0000313" key="1">
    <source>
        <dbReference type="EMBL" id="MBB5331223.1"/>
    </source>
</evidence>
<protein>
    <submittedName>
        <fullName evidence="1">Uncharacterized protein</fullName>
    </submittedName>
</protein>
<sequence length="105" mass="11904">MSSLYQQPVLTVSDPETFNAVKAAVEASFSSGRVVEFLKSLERSKLRIRDFETVLGKGSLGAATEAEYRRLDNSAQGQIRELYLASLERVAPELREKFFKLYAYY</sequence>
<reference evidence="1 2" key="1">
    <citation type="submission" date="2020-08" db="EMBL/GenBank/DDBJ databases">
        <title>Genomic Encyclopedia of Type Strains, Phase IV (KMG-V): Genome sequencing to study the core and pangenomes of soil and plant-associated prokaryotes.</title>
        <authorList>
            <person name="Whitman W."/>
        </authorList>
    </citation>
    <scope>NUCLEOTIDE SEQUENCE [LARGE SCALE GENOMIC DNA]</scope>
    <source>
        <strain evidence="1 2">X5P2</strain>
    </source>
</reference>
<proteinExistence type="predicted"/>
<dbReference type="AlphaFoldDB" id="A0A9X0U694"/>
<dbReference type="EMBL" id="JACHEB010000013">
    <property type="protein sequence ID" value="MBB5331223.1"/>
    <property type="molecule type" value="Genomic_DNA"/>
</dbReference>
<comment type="caution">
    <text evidence="1">The sequence shown here is derived from an EMBL/GenBank/DDBJ whole genome shotgun (WGS) entry which is preliminary data.</text>
</comment>
<keyword evidence="2" id="KW-1185">Reference proteome</keyword>
<organism evidence="1 2">
    <name type="scientific">Tunturiibacter gelidiferens</name>
    <dbReference type="NCBI Taxonomy" id="3069689"/>
    <lineage>
        <taxon>Bacteria</taxon>
        <taxon>Pseudomonadati</taxon>
        <taxon>Acidobacteriota</taxon>
        <taxon>Terriglobia</taxon>
        <taxon>Terriglobales</taxon>
        <taxon>Acidobacteriaceae</taxon>
        <taxon>Tunturiibacter</taxon>
    </lineage>
</organism>
<accession>A0A9X0U694</accession>
<gene>
    <name evidence="1" type="ORF">HDF14_004861</name>
</gene>